<evidence type="ECO:0000313" key="9">
    <source>
        <dbReference type="Proteomes" id="UP000564629"/>
    </source>
</evidence>
<dbReference type="GO" id="GO:0005524">
    <property type="term" value="F:ATP binding"/>
    <property type="evidence" value="ECO:0007669"/>
    <property type="project" value="InterPro"/>
</dbReference>
<comment type="catalytic activity">
    <reaction evidence="4">
        <text>ATP + (deoxyribonucleotide)n-3'-hydroxyl + 5'-phospho-(deoxyribonucleotide)m = (deoxyribonucleotide)n+m + AMP + diphosphate.</text>
        <dbReference type="EC" id="6.5.1.1"/>
    </reaction>
</comment>
<dbReference type="CDD" id="cd07906">
    <property type="entry name" value="Adenylation_DNA_ligase_LigD_LigC"/>
    <property type="match status" value="1"/>
</dbReference>
<dbReference type="Gene3D" id="3.30.1490.70">
    <property type="match status" value="1"/>
</dbReference>
<dbReference type="AlphaFoldDB" id="A0A511FGF1"/>
<dbReference type="EMBL" id="BJVQ01000074">
    <property type="protein sequence ID" value="GEL48335.1"/>
    <property type="molecule type" value="Genomic_DNA"/>
</dbReference>
<comment type="similarity">
    <text evidence="1">Belongs to the ATP-dependent DNA ligase family.</text>
</comment>
<dbReference type="Pfam" id="PF01068">
    <property type="entry name" value="DNA_ligase_A_M"/>
    <property type="match status" value="1"/>
</dbReference>
<dbReference type="PROSITE" id="PS50160">
    <property type="entry name" value="DNA_LIGASE_A3"/>
    <property type="match status" value="1"/>
</dbReference>
<evidence type="ECO:0000313" key="6">
    <source>
        <dbReference type="EMBL" id="GEL48335.1"/>
    </source>
</evidence>
<dbReference type="Pfam" id="PF04679">
    <property type="entry name" value="DNA_ligase_A_C"/>
    <property type="match status" value="1"/>
</dbReference>
<keyword evidence="8" id="KW-1185">Reference proteome</keyword>
<evidence type="ECO:0000313" key="8">
    <source>
        <dbReference type="Proteomes" id="UP000321723"/>
    </source>
</evidence>
<reference evidence="6 8" key="1">
    <citation type="submission" date="2019-07" db="EMBL/GenBank/DDBJ databases">
        <title>Whole genome shotgun sequence of Cellulomonas hominis NBRC 16055.</title>
        <authorList>
            <person name="Hosoyama A."/>
            <person name="Uohara A."/>
            <person name="Ohji S."/>
            <person name="Ichikawa N."/>
        </authorList>
    </citation>
    <scope>NUCLEOTIDE SEQUENCE [LARGE SCALE GENOMIC DNA]</scope>
    <source>
        <strain evidence="6 8">NBRC 16055</strain>
    </source>
</reference>
<dbReference type="InterPro" id="IPR016059">
    <property type="entry name" value="DNA_ligase_ATP-dep_CS"/>
</dbReference>
<evidence type="ECO:0000256" key="2">
    <source>
        <dbReference type="ARBA" id="ARBA00012727"/>
    </source>
</evidence>
<gene>
    <name evidence="6" type="ORF">CHO01_34510</name>
    <name evidence="7" type="ORF">HNR08_003905</name>
</gene>
<evidence type="ECO:0000256" key="3">
    <source>
        <dbReference type="ARBA" id="ARBA00022598"/>
    </source>
</evidence>
<dbReference type="InterPro" id="IPR012310">
    <property type="entry name" value="DNA_ligase_ATP-dep_cent"/>
</dbReference>
<evidence type="ECO:0000256" key="1">
    <source>
        <dbReference type="ARBA" id="ARBA00007572"/>
    </source>
</evidence>
<name>A0A511FGF1_9CELL</name>
<dbReference type="EC" id="6.5.1.1" evidence="2"/>
<dbReference type="InterPro" id="IPR012340">
    <property type="entry name" value="NA-bd_OB-fold"/>
</dbReference>
<evidence type="ECO:0000256" key="4">
    <source>
        <dbReference type="ARBA" id="ARBA00034003"/>
    </source>
</evidence>
<accession>A0A511FGF1</accession>
<dbReference type="PROSITE" id="PS00697">
    <property type="entry name" value="DNA_LIGASE_A1"/>
    <property type="match status" value="1"/>
</dbReference>
<organism evidence="6 8">
    <name type="scientific">Cellulomonas hominis</name>
    <dbReference type="NCBI Taxonomy" id="156981"/>
    <lineage>
        <taxon>Bacteria</taxon>
        <taxon>Bacillati</taxon>
        <taxon>Actinomycetota</taxon>
        <taxon>Actinomycetes</taxon>
        <taxon>Micrococcales</taxon>
        <taxon>Cellulomonadaceae</taxon>
        <taxon>Cellulomonas</taxon>
    </lineage>
</organism>
<dbReference type="GO" id="GO:0006310">
    <property type="term" value="P:DNA recombination"/>
    <property type="evidence" value="ECO:0007669"/>
    <property type="project" value="InterPro"/>
</dbReference>
<evidence type="ECO:0000259" key="5">
    <source>
        <dbReference type="PROSITE" id="PS50160"/>
    </source>
</evidence>
<protein>
    <recommendedName>
        <fullName evidence="2">DNA ligase (ATP)</fullName>
        <ecNumber evidence="2">6.5.1.1</ecNumber>
    </recommendedName>
</protein>
<reference evidence="7 9" key="2">
    <citation type="submission" date="2020-08" db="EMBL/GenBank/DDBJ databases">
        <title>Sequencing the genomes of 1000 actinobacteria strains.</title>
        <authorList>
            <person name="Klenk H.-P."/>
        </authorList>
    </citation>
    <scope>NUCLEOTIDE SEQUENCE [LARGE SCALE GENOMIC DNA]</scope>
    <source>
        <strain evidence="7 9">DSM 9581</strain>
    </source>
</reference>
<dbReference type="Proteomes" id="UP000564629">
    <property type="component" value="Unassembled WGS sequence"/>
</dbReference>
<proteinExistence type="inferred from homology"/>
<comment type="caution">
    <text evidence="6">The sequence shown here is derived from an EMBL/GenBank/DDBJ whole genome shotgun (WGS) entry which is preliminary data.</text>
</comment>
<dbReference type="SUPFAM" id="SSF50249">
    <property type="entry name" value="Nucleic acid-binding proteins"/>
    <property type="match status" value="1"/>
</dbReference>
<feature type="domain" description="ATP-dependent DNA ligase family profile" evidence="5">
    <location>
        <begin position="105"/>
        <end position="192"/>
    </location>
</feature>
<dbReference type="PANTHER" id="PTHR45674:SF4">
    <property type="entry name" value="DNA LIGASE 1"/>
    <property type="match status" value="1"/>
</dbReference>
<dbReference type="InterPro" id="IPR050191">
    <property type="entry name" value="ATP-dep_DNA_ligase"/>
</dbReference>
<dbReference type="GO" id="GO:0006281">
    <property type="term" value="P:DNA repair"/>
    <property type="evidence" value="ECO:0007669"/>
    <property type="project" value="InterPro"/>
</dbReference>
<dbReference type="GO" id="GO:0003910">
    <property type="term" value="F:DNA ligase (ATP) activity"/>
    <property type="evidence" value="ECO:0007669"/>
    <property type="project" value="UniProtKB-EC"/>
</dbReference>
<dbReference type="InterPro" id="IPR012309">
    <property type="entry name" value="DNA_ligase_ATP-dep_C"/>
</dbReference>
<dbReference type="OrthoDB" id="9802472at2"/>
<dbReference type="SUPFAM" id="SSF56091">
    <property type="entry name" value="DNA ligase/mRNA capping enzyme, catalytic domain"/>
    <property type="match status" value="1"/>
</dbReference>
<evidence type="ECO:0000313" key="7">
    <source>
        <dbReference type="EMBL" id="MBB5475169.1"/>
    </source>
</evidence>
<dbReference type="PANTHER" id="PTHR45674">
    <property type="entry name" value="DNA LIGASE 1/3 FAMILY MEMBER"/>
    <property type="match status" value="1"/>
</dbReference>
<dbReference type="Proteomes" id="UP000321723">
    <property type="component" value="Unassembled WGS sequence"/>
</dbReference>
<dbReference type="Gene3D" id="3.30.470.30">
    <property type="entry name" value="DNA ligase/mRNA capping enzyme"/>
    <property type="match status" value="1"/>
</dbReference>
<sequence>MQPMLATPAAQVGGAARLPYGPEWRFEVKWDGVRILAEHTGDGLRLVGRNGRDATAAYPELEALAAALPPGTVLDGEVLALRDGVPSFVALAERMHVRDPARAAALARRVPVSYLVFDVPALAGTDLTRRPFAERRAALETLDLPEPARLSPVYDDGPLIWAATRAQGLEGVVAKRATSTYQAGRRSADWVKAVHHRTRAALVGGWRPESTGSGRLGAVLLGAPDADGGLRFLCRAGSGLAGAAARDLAAVLAPLTADASPFAERLEPVDVRGSVWVRPEVVLDVRYLTRTPSGRLRQPVIRGRRTDVGPDPWEAP</sequence>
<keyword evidence="3 7" id="KW-0436">Ligase</keyword>
<dbReference type="Gene3D" id="2.40.50.140">
    <property type="entry name" value="Nucleic acid-binding proteins"/>
    <property type="match status" value="1"/>
</dbReference>
<dbReference type="CDD" id="cd07971">
    <property type="entry name" value="OBF_DNA_ligase_LigD"/>
    <property type="match status" value="1"/>
</dbReference>
<dbReference type="EMBL" id="JACHDN010000001">
    <property type="protein sequence ID" value="MBB5475169.1"/>
    <property type="molecule type" value="Genomic_DNA"/>
</dbReference>